<feature type="region of interest" description="Disordered" evidence="1">
    <location>
        <begin position="250"/>
        <end position="468"/>
    </location>
</feature>
<organism evidence="2 3">
    <name type="scientific">Mycobacteroides abscessus subsp. bolletii 50594</name>
    <dbReference type="NCBI Taxonomy" id="1303024"/>
    <lineage>
        <taxon>Bacteria</taxon>
        <taxon>Bacillati</taxon>
        <taxon>Actinomycetota</taxon>
        <taxon>Actinomycetes</taxon>
        <taxon>Mycobacteriales</taxon>
        <taxon>Mycobacteriaceae</taxon>
        <taxon>Mycobacteroides</taxon>
        <taxon>Mycobacteroides abscessus</taxon>
    </lineage>
</organism>
<dbReference type="AlphaFoldDB" id="A0AB33AJ95"/>
<feature type="compositionally biased region" description="Low complexity" evidence="1">
    <location>
        <begin position="361"/>
        <end position="376"/>
    </location>
</feature>
<evidence type="ECO:0000313" key="2">
    <source>
        <dbReference type="EMBL" id="AGM31778.1"/>
    </source>
</evidence>
<feature type="compositionally biased region" description="Low complexity" evidence="1">
    <location>
        <begin position="419"/>
        <end position="431"/>
    </location>
</feature>
<accession>A0AB33AJ95</accession>
<feature type="compositionally biased region" description="Low complexity" evidence="1">
    <location>
        <begin position="447"/>
        <end position="468"/>
    </location>
</feature>
<feature type="compositionally biased region" description="Gly residues" evidence="1">
    <location>
        <begin position="307"/>
        <end position="339"/>
    </location>
</feature>
<geneLocation type="plasmid" evidence="2 3">
    <name>2</name>
</geneLocation>
<gene>
    <name evidence="2" type="ORF">MASS_2p0067</name>
</gene>
<feature type="region of interest" description="Disordered" evidence="1">
    <location>
        <begin position="163"/>
        <end position="238"/>
    </location>
</feature>
<dbReference type="EMBL" id="CP004376">
    <property type="protein sequence ID" value="AGM31778.1"/>
    <property type="molecule type" value="Genomic_DNA"/>
</dbReference>
<dbReference type="KEGG" id="mabb:MASS_2p0067"/>
<reference evidence="2 3" key="1">
    <citation type="journal article" date="2013" name="Genome Announc.">
        <title>Complete Genome Sequence of Mycobacterium massiliense Clinical Strain Asan 50594, Belonging to the Type II Genotype.</title>
        <authorList>
            <person name="Kim B.J."/>
            <person name="Kim B.R."/>
            <person name="Hong S.H."/>
            <person name="Seok S.H."/>
            <person name="Kook Y.H."/>
            <person name="Kim B.J."/>
        </authorList>
    </citation>
    <scope>NUCLEOTIDE SEQUENCE [LARGE SCALE GENOMIC DNA]</scope>
    <source>
        <strain evidence="2 3">50594</strain>
    </source>
</reference>
<dbReference type="Proteomes" id="UP000013961">
    <property type="component" value="Plasmid 2"/>
</dbReference>
<evidence type="ECO:0008006" key="4">
    <source>
        <dbReference type="Google" id="ProtNLM"/>
    </source>
</evidence>
<feature type="compositionally biased region" description="Basic and acidic residues" evidence="1">
    <location>
        <begin position="217"/>
        <end position="238"/>
    </location>
</feature>
<feature type="compositionally biased region" description="Gly residues" evidence="1">
    <location>
        <begin position="271"/>
        <end position="293"/>
    </location>
</feature>
<protein>
    <recommendedName>
        <fullName evidence="4">Methyl-accepting chemotaxis sensory transducer</fullName>
    </recommendedName>
</protein>
<evidence type="ECO:0000256" key="1">
    <source>
        <dbReference type="SAM" id="MobiDB-lite"/>
    </source>
</evidence>
<keyword evidence="2" id="KW-0614">Plasmid</keyword>
<evidence type="ECO:0000313" key="3">
    <source>
        <dbReference type="Proteomes" id="UP000013961"/>
    </source>
</evidence>
<name>A0AB33AJ95_9MYCO</name>
<feature type="compositionally biased region" description="Basic and acidic residues" evidence="1">
    <location>
        <begin position="177"/>
        <end position="209"/>
    </location>
</feature>
<proteinExistence type="predicted"/>
<feature type="compositionally biased region" description="Low complexity" evidence="1">
    <location>
        <begin position="385"/>
        <end position="409"/>
    </location>
</feature>
<sequence>MPSREYSAFTVGPSWPLVSSEVVRAEAEANMQAAEEAGRAGEETRRLAEQFASDMKGRFVGAMYQGYINDAEIDFAKEKFLTEASQAGQRVADETLAAKSHLDHLDWQAHQQIEEMSKAGTFSEAAKWALIGQTAVAAAAYMTGATAQVASQTAKVTAAVHIPHKSGGAPNGRPGKPFHESPKIDRPGEVKPMGNEHGKDTGPGRDGSKVENSGEGQSDKAGDGTKTGGKDSNTDAMEKGPQRLEAKHLNSDAKQPSLGNAAGATPFSGGTPSGGSSGGSGSPASGLGSGLMGGSSNPAQAFQSGLKGAGSGGSPASGLSSGGSGFGKGVPGGGQGAGGSAAQVNPVRDFARGFTSSSAGSAAPLAQPASHAAPPASSVPPPAAPVASGTPAAAPGTAGSAGPLSGVAAAPPPAPAAPAPTGGSAVGGAAPNPSGLAPVGSDMGRHAAGAAPVVSGSGGPASAAGTSAPSIAGTAGTAAMGAGLLGAAPGTAGKRAGDAPRDPLLADAVQLVFRLMHASRYYPALDWCVAVFRSEGVTETVVTSNEGAGYIPVGVFLPRSARHLFSDPLVGGDFQDQWFGYTDPVATMMAYAELRRGDDGTLPVHALAASSLMGGALAVAEEAGVEHLHLCDKSESPYEGSNVDFVLDELHLHRLGVVDQQLLSWMHADDRTLAEITARADELSTKAFHATSARLGASQIMIPAVGAAVFNRLSNGEVVDDSLWDELFSEMRLAQATSGAARPVAEGGLGVEVYRCRHDIVRLLEMLYWWRPVGDGNAAGESICFTELAYSAEQIVGHGTD</sequence>